<keyword evidence="3 9" id="KW-0479">Metal-binding</keyword>
<evidence type="ECO:0000256" key="2">
    <source>
        <dbReference type="ARBA" id="ARBA00022617"/>
    </source>
</evidence>
<feature type="binding site" description="covalent" evidence="8">
    <location>
        <position position="214"/>
    </location>
    <ligand>
        <name>heme c</name>
        <dbReference type="ChEBI" id="CHEBI:61717"/>
        <label>2</label>
    </ligand>
</feature>
<dbReference type="GO" id="GO:0004130">
    <property type="term" value="F:cytochrome-c peroxidase activity"/>
    <property type="evidence" value="ECO:0007669"/>
    <property type="project" value="UniProtKB-EC"/>
</dbReference>
<evidence type="ECO:0000256" key="10">
    <source>
        <dbReference type="SAM" id="SignalP"/>
    </source>
</evidence>
<dbReference type="PIRSF" id="PIRSF000294">
    <property type="entry name" value="Cytochrome-c_peroxidase"/>
    <property type="match status" value="1"/>
</dbReference>
<evidence type="ECO:0000256" key="6">
    <source>
        <dbReference type="ARBA" id="ARBA00023002"/>
    </source>
</evidence>
<name>A0A2N8ZIX0_9VIBR</name>
<protein>
    <submittedName>
        <fullName evidence="12">Cytochrome c551 peroxidase</fullName>
        <ecNumber evidence="12">1.11.1.5</ecNumber>
    </submittedName>
</protein>
<dbReference type="GO" id="GO:0009055">
    <property type="term" value="F:electron transfer activity"/>
    <property type="evidence" value="ECO:0007669"/>
    <property type="project" value="InterPro"/>
</dbReference>
<keyword evidence="6 12" id="KW-0560">Oxidoreductase</keyword>
<reference evidence="12 13" key="1">
    <citation type="submission" date="2017-10" db="EMBL/GenBank/DDBJ databases">
        <authorList>
            <person name="Banno H."/>
            <person name="Chua N.-H."/>
        </authorList>
    </citation>
    <scope>NUCLEOTIDE SEQUENCE [LARGE SCALE GENOMIC DNA]</scope>
    <source>
        <strain evidence="12">Vibrio tapetis CECT4600</strain>
    </source>
</reference>
<comment type="subcellular location">
    <subcellularLocation>
        <location evidence="1">Periplasm</location>
    </subcellularLocation>
</comment>
<dbReference type="PANTHER" id="PTHR30600">
    <property type="entry name" value="CYTOCHROME C PEROXIDASE-RELATED"/>
    <property type="match status" value="1"/>
</dbReference>
<dbReference type="KEGG" id="vta:B0254"/>
<feature type="domain" description="Cytochrome c" evidence="11">
    <location>
        <begin position="48"/>
        <end position="148"/>
    </location>
</feature>
<keyword evidence="2 8" id="KW-0349">Heme</keyword>
<feature type="binding site" description="covalent" evidence="8">
    <location>
        <position position="70"/>
    </location>
    <ligand>
        <name>heme c</name>
        <dbReference type="ChEBI" id="CHEBI:61717"/>
        <label>1</label>
    </ligand>
</feature>
<feature type="signal peptide" evidence="10">
    <location>
        <begin position="1"/>
        <end position="29"/>
    </location>
</feature>
<dbReference type="GO" id="GO:0042597">
    <property type="term" value="C:periplasmic space"/>
    <property type="evidence" value="ECO:0007669"/>
    <property type="project" value="UniProtKB-SubCell"/>
</dbReference>
<feature type="binding site" description="axial binding residue" evidence="9">
    <location>
        <position position="285"/>
    </location>
    <ligand>
        <name>heme c</name>
        <dbReference type="ChEBI" id="CHEBI:61717"/>
        <label>2</label>
    </ligand>
    <ligandPart>
        <name>Fe</name>
        <dbReference type="ChEBI" id="CHEBI:18248"/>
    </ligandPart>
</feature>
<evidence type="ECO:0000256" key="8">
    <source>
        <dbReference type="PIRSR" id="PIRSR000294-1"/>
    </source>
</evidence>
<evidence type="ECO:0000313" key="13">
    <source>
        <dbReference type="Proteomes" id="UP000235828"/>
    </source>
</evidence>
<dbReference type="InterPro" id="IPR051395">
    <property type="entry name" value="Cytochrome_c_Peroxidase/MauG"/>
</dbReference>
<dbReference type="GO" id="GO:0046872">
    <property type="term" value="F:metal ion binding"/>
    <property type="evidence" value="ECO:0007669"/>
    <property type="project" value="UniProtKB-KW"/>
</dbReference>
<dbReference type="EC" id="1.11.1.5" evidence="12"/>
<feature type="binding site" description="axial binding residue" evidence="9">
    <location>
        <position position="74"/>
    </location>
    <ligand>
        <name>heme c</name>
        <dbReference type="ChEBI" id="CHEBI:61717"/>
        <label>1</label>
    </ligand>
    <ligandPart>
        <name>Fe</name>
        <dbReference type="ChEBI" id="CHEBI:18248"/>
    </ligandPart>
</feature>
<keyword evidence="13" id="KW-1185">Reference proteome</keyword>
<gene>
    <name evidence="12" type="primary">ccp</name>
    <name evidence="12" type="ORF">VTAP4600_B0254</name>
</gene>
<comment type="cofactor">
    <cofactor evidence="8">
        <name>heme</name>
        <dbReference type="ChEBI" id="CHEBI:30413"/>
    </cofactor>
    <text evidence="8">Binds 2 heme groups.</text>
</comment>
<dbReference type="EMBL" id="LT960612">
    <property type="protein sequence ID" value="SON51865.1"/>
    <property type="molecule type" value="Genomic_DNA"/>
</dbReference>
<dbReference type="InterPro" id="IPR004852">
    <property type="entry name" value="Di-haem_cyt_c_peroxidsae"/>
</dbReference>
<dbReference type="RefSeq" id="WP_102524241.1">
    <property type="nucleotide sequence ID" value="NZ_LT960612.1"/>
</dbReference>
<evidence type="ECO:0000256" key="4">
    <source>
        <dbReference type="ARBA" id="ARBA00022729"/>
    </source>
</evidence>
<dbReference type="InterPro" id="IPR026259">
    <property type="entry name" value="MauG/Cytc_peroxidase"/>
</dbReference>
<evidence type="ECO:0000313" key="12">
    <source>
        <dbReference type="EMBL" id="SON51865.1"/>
    </source>
</evidence>
<evidence type="ECO:0000256" key="5">
    <source>
        <dbReference type="ARBA" id="ARBA00022764"/>
    </source>
</evidence>
<dbReference type="SUPFAM" id="SSF46626">
    <property type="entry name" value="Cytochrome c"/>
    <property type="match status" value="2"/>
</dbReference>
<organism evidence="12 13">
    <name type="scientific">Vibrio tapetis subsp. tapetis</name>
    <dbReference type="NCBI Taxonomy" id="1671868"/>
    <lineage>
        <taxon>Bacteria</taxon>
        <taxon>Pseudomonadati</taxon>
        <taxon>Pseudomonadota</taxon>
        <taxon>Gammaproteobacteria</taxon>
        <taxon>Vibrionales</taxon>
        <taxon>Vibrionaceae</taxon>
        <taxon>Vibrio</taxon>
    </lineage>
</organism>
<dbReference type="PANTHER" id="PTHR30600:SF7">
    <property type="entry name" value="CYTOCHROME C PEROXIDASE-RELATED"/>
    <property type="match status" value="1"/>
</dbReference>
<dbReference type="Pfam" id="PF03150">
    <property type="entry name" value="CCP_MauG"/>
    <property type="match status" value="1"/>
</dbReference>
<dbReference type="PROSITE" id="PS51007">
    <property type="entry name" value="CYTC"/>
    <property type="match status" value="2"/>
</dbReference>
<evidence type="ECO:0000256" key="1">
    <source>
        <dbReference type="ARBA" id="ARBA00004418"/>
    </source>
</evidence>
<dbReference type="OrthoDB" id="9805202at2"/>
<dbReference type="GO" id="GO:0020037">
    <property type="term" value="F:heme binding"/>
    <property type="evidence" value="ECO:0007669"/>
    <property type="project" value="InterPro"/>
</dbReference>
<evidence type="ECO:0000256" key="7">
    <source>
        <dbReference type="ARBA" id="ARBA00023004"/>
    </source>
</evidence>
<keyword evidence="12" id="KW-0575">Peroxidase</keyword>
<keyword evidence="4 10" id="KW-0732">Signal</keyword>
<sequence>MVFSRGFSYNCSLFIAAFLLPTCWLPTSANDVSLWVQPIETDSPVNTNMARLGWTVFNDPKLSSNHLISCASCHDLSSNGAEASSVSTGVGGQGPRNSITVFNASLNYRFFWDGRANSLSEQIDGPIHNPLEMASSWPYIVEYMESSTQYQRLFEQLDLEINEEHIKQGLIAFMEALVTPNAPFDRYLNGNLFAIDDAAKRGWNLFQTVGCIQCHQGPNIGGSMIQKFGYFVPQPGALDTGKHLVTNNSLDKFYFRVASLRNVAITPPYFHDGRTQRLQEAIDIMAKGQLGVSLPPDSVKDIEAFLKSLTAPRPYILEVFESE</sequence>
<dbReference type="InterPro" id="IPR009056">
    <property type="entry name" value="Cyt_c-like_dom"/>
</dbReference>
<feature type="binding site" description="covalent" evidence="8">
    <location>
        <position position="73"/>
    </location>
    <ligand>
        <name>heme c</name>
        <dbReference type="ChEBI" id="CHEBI:61717"/>
        <label>1</label>
    </ligand>
</feature>
<evidence type="ECO:0000256" key="3">
    <source>
        <dbReference type="ARBA" id="ARBA00022723"/>
    </source>
</evidence>
<accession>A0A2N8ZIX0</accession>
<evidence type="ECO:0000259" key="11">
    <source>
        <dbReference type="PROSITE" id="PS51007"/>
    </source>
</evidence>
<dbReference type="Proteomes" id="UP000235828">
    <property type="component" value="Chromosome B"/>
</dbReference>
<feature type="chain" id="PRO_5014763801" evidence="10">
    <location>
        <begin position="30"/>
        <end position="323"/>
    </location>
</feature>
<feature type="binding site" description="covalent" evidence="8">
    <location>
        <position position="211"/>
    </location>
    <ligand>
        <name>heme c</name>
        <dbReference type="ChEBI" id="CHEBI:61717"/>
        <label>2</label>
    </ligand>
</feature>
<keyword evidence="7 9" id="KW-0408">Iron</keyword>
<dbReference type="InterPro" id="IPR036909">
    <property type="entry name" value="Cyt_c-like_dom_sf"/>
</dbReference>
<evidence type="ECO:0000256" key="9">
    <source>
        <dbReference type="PIRSR" id="PIRSR000294-2"/>
    </source>
</evidence>
<dbReference type="AlphaFoldDB" id="A0A2N8ZIX0"/>
<comment type="PTM">
    <text evidence="8">Binds 2 heme groups per subunit.</text>
</comment>
<feature type="binding site" description="axial binding residue" evidence="9">
    <location>
        <position position="215"/>
    </location>
    <ligand>
        <name>heme c</name>
        <dbReference type="ChEBI" id="CHEBI:61717"/>
        <label>2</label>
    </ligand>
    <ligandPart>
        <name>Fe</name>
        <dbReference type="ChEBI" id="CHEBI:18248"/>
    </ligandPart>
</feature>
<proteinExistence type="predicted"/>
<feature type="domain" description="Cytochrome c" evidence="11">
    <location>
        <begin position="197"/>
        <end position="310"/>
    </location>
</feature>
<dbReference type="Gene3D" id="1.10.760.10">
    <property type="entry name" value="Cytochrome c-like domain"/>
    <property type="match status" value="2"/>
</dbReference>
<keyword evidence="5" id="KW-0574">Periplasm</keyword>